<keyword evidence="3 7" id="KW-0812">Transmembrane</keyword>
<evidence type="ECO:0000256" key="7">
    <source>
        <dbReference type="SAM" id="Phobius"/>
    </source>
</evidence>
<dbReference type="Pfam" id="PF01566">
    <property type="entry name" value="Nramp"/>
    <property type="match status" value="1"/>
</dbReference>
<feature type="transmembrane region" description="Helical" evidence="7">
    <location>
        <begin position="84"/>
        <end position="104"/>
    </location>
</feature>
<evidence type="ECO:0000256" key="5">
    <source>
        <dbReference type="ARBA" id="ARBA00022989"/>
    </source>
</evidence>
<feature type="transmembrane region" description="Helical" evidence="7">
    <location>
        <begin position="379"/>
        <end position="402"/>
    </location>
</feature>
<organism evidence="8 9">
    <name type="scientific">Paraglaciecola mesophila</name>
    <dbReference type="NCBI Taxonomy" id="197222"/>
    <lineage>
        <taxon>Bacteria</taxon>
        <taxon>Pseudomonadati</taxon>
        <taxon>Pseudomonadota</taxon>
        <taxon>Gammaproteobacteria</taxon>
        <taxon>Alteromonadales</taxon>
        <taxon>Alteromonadaceae</taxon>
        <taxon>Paraglaciecola</taxon>
    </lineage>
</organism>
<dbReference type="NCBIfam" id="NF037982">
    <property type="entry name" value="Nramp_1"/>
    <property type="match status" value="1"/>
</dbReference>
<feature type="transmembrane region" description="Helical" evidence="7">
    <location>
        <begin position="318"/>
        <end position="336"/>
    </location>
</feature>
<evidence type="ECO:0000256" key="4">
    <source>
        <dbReference type="ARBA" id="ARBA00022847"/>
    </source>
</evidence>
<reference evidence="8 9" key="1">
    <citation type="submission" date="2019-12" db="EMBL/GenBank/DDBJ databases">
        <title>Genome sequencing and assembly of endphytes of Porphyra tenera.</title>
        <authorList>
            <person name="Park J.M."/>
            <person name="Shin R."/>
            <person name="Jo S.H."/>
        </authorList>
    </citation>
    <scope>NUCLEOTIDE SEQUENCE [LARGE SCALE GENOMIC DNA]</scope>
    <source>
        <strain evidence="8 9">GPM4</strain>
    </source>
</reference>
<accession>A0A857JPG3</accession>
<dbReference type="RefSeq" id="WP_160181004.1">
    <property type="nucleotide sequence ID" value="NZ_CP047656.1"/>
</dbReference>
<name>A0A857JPG3_9ALTE</name>
<dbReference type="EMBL" id="CP047656">
    <property type="protein sequence ID" value="QHJ12837.1"/>
    <property type="molecule type" value="Genomic_DNA"/>
</dbReference>
<keyword evidence="9" id="KW-1185">Reference proteome</keyword>
<dbReference type="GO" id="GO:0005384">
    <property type="term" value="F:manganese ion transmembrane transporter activity"/>
    <property type="evidence" value="ECO:0007669"/>
    <property type="project" value="TreeGrafter"/>
</dbReference>
<keyword evidence="2" id="KW-0813">Transport</keyword>
<feature type="transmembrane region" description="Helical" evidence="7">
    <location>
        <begin position="151"/>
        <end position="170"/>
    </location>
</feature>
<dbReference type="InterPro" id="IPR001046">
    <property type="entry name" value="NRAMP_fam"/>
</dbReference>
<dbReference type="PANTHER" id="PTHR11706">
    <property type="entry name" value="SOLUTE CARRIER PROTEIN FAMILY 11 MEMBER"/>
    <property type="match status" value="1"/>
</dbReference>
<dbReference type="GO" id="GO:0005886">
    <property type="term" value="C:plasma membrane"/>
    <property type="evidence" value="ECO:0007669"/>
    <property type="project" value="TreeGrafter"/>
</dbReference>
<keyword evidence="5 7" id="KW-1133">Transmembrane helix</keyword>
<evidence type="ECO:0000313" key="8">
    <source>
        <dbReference type="EMBL" id="QHJ12837.1"/>
    </source>
</evidence>
<feature type="transmembrane region" description="Helical" evidence="7">
    <location>
        <begin position="124"/>
        <end position="144"/>
    </location>
</feature>
<feature type="transmembrane region" description="Helical" evidence="7">
    <location>
        <begin position="232"/>
        <end position="254"/>
    </location>
</feature>
<dbReference type="Proteomes" id="UP000464524">
    <property type="component" value="Chromosome"/>
</dbReference>
<dbReference type="GO" id="GO:0015086">
    <property type="term" value="F:cadmium ion transmembrane transporter activity"/>
    <property type="evidence" value="ECO:0007669"/>
    <property type="project" value="TreeGrafter"/>
</dbReference>
<sequence length="408" mass="42551">MASLNFLKNVGPGALVAAAFIGPGTVTVCTLAGANFGYTLLWALLFATIATIIFQEMSGRLGTIAQKGLGEALRESLQYSIWKWPLFALIAIALYGGNAAYEAGNLSGAALGVSAILDEPSDNVFTWTIIIIALIAALALWRGSYKQVERLLMALVLFMGVAFISTFIVSRPDLGAFMQGMFTPTIKDESLVTIVALIGTTVVPYNLFLHASAAKARWQGEADLPAARTDSIVSIGLGGLVAMFIVSTAAASLFSRGLGASSAADMAIQLEPLFGSFSKYLLGAGLFAAGLSSSLTAPLATAYAITEIINPNANIKEKIFRGVSLSVLLVGVVFALSGAKPINIIIGAQFANGLLLPIIAAFLLYTMNNKALLGKYTNGLVANTLGAIVFVVSVGLGVRLVLKSLSVM</sequence>
<dbReference type="GO" id="GO:0015293">
    <property type="term" value="F:symporter activity"/>
    <property type="evidence" value="ECO:0007669"/>
    <property type="project" value="UniProtKB-KW"/>
</dbReference>
<protein>
    <submittedName>
        <fullName evidence="8">Divalent metal cation transporter MntH</fullName>
    </submittedName>
</protein>
<feature type="transmembrane region" description="Helical" evidence="7">
    <location>
        <begin position="280"/>
        <end position="306"/>
    </location>
</feature>
<keyword evidence="6 7" id="KW-0472">Membrane</keyword>
<dbReference type="KEGG" id="pmes:FX988_03095"/>
<evidence type="ECO:0000256" key="6">
    <source>
        <dbReference type="ARBA" id="ARBA00023136"/>
    </source>
</evidence>
<evidence type="ECO:0000256" key="1">
    <source>
        <dbReference type="ARBA" id="ARBA00004141"/>
    </source>
</evidence>
<feature type="transmembrane region" description="Helical" evidence="7">
    <location>
        <begin position="36"/>
        <end position="54"/>
    </location>
</feature>
<dbReference type="OrthoDB" id="9787548at2"/>
<comment type="subcellular location">
    <subcellularLocation>
        <location evidence="1">Membrane</location>
        <topology evidence="1">Multi-pass membrane protein</topology>
    </subcellularLocation>
</comment>
<dbReference type="PANTHER" id="PTHR11706:SF33">
    <property type="entry name" value="NATURAL RESISTANCE-ASSOCIATED MACROPHAGE PROTEIN 2"/>
    <property type="match status" value="1"/>
</dbReference>
<evidence type="ECO:0000256" key="2">
    <source>
        <dbReference type="ARBA" id="ARBA00022448"/>
    </source>
</evidence>
<feature type="transmembrane region" description="Helical" evidence="7">
    <location>
        <begin position="190"/>
        <end position="211"/>
    </location>
</feature>
<proteinExistence type="predicted"/>
<dbReference type="PRINTS" id="PR00447">
    <property type="entry name" value="NATRESASSCMP"/>
</dbReference>
<dbReference type="AlphaFoldDB" id="A0A857JPG3"/>
<feature type="transmembrane region" description="Helical" evidence="7">
    <location>
        <begin position="342"/>
        <end position="367"/>
    </location>
</feature>
<evidence type="ECO:0000256" key="3">
    <source>
        <dbReference type="ARBA" id="ARBA00022692"/>
    </source>
</evidence>
<gene>
    <name evidence="8" type="ORF">FX988_03095</name>
</gene>
<dbReference type="GO" id="GO:0034755">
    <property type="term" value="P:iron ion transmembrane transport"/>
    <property type="evidence" value="ECO:0007669"/>
    <property type="project" value="TreeGrafter"/>
</dbReference>
<keyword evidence="4" id="KW-0769">Symport</keyword>
<evidence type="ECO:0000313" key="9">
    <source>
        <dbReference type="Proteomes" id="UP000464524"/>
    </source>
</evidence>